<protein>
    <submittedName>
        <fullName evidence="2">Uncharacterized protein</fullName>
    </submittedName>
</protein>
<comment type="caution">
    <text evidence="2">The sequence shown here is derived from an EMBL/GenBank/DDBJ whole genome shotgun (WGS) entry which is preliminary data.</text>
</comment>
<keyword evidence="3" id="KW-1185">Reference proteome</keyword>
<feature type="region of interest" description="Disordered" evidence="1">
    <location>
        <begin position="1"/>
        <end position="34"/>
    </location>
</feature>
<gene>
    <name evidence="2" type="ORF">SLEP1_g33943</name>
</gene>
<accession>A0AAV5KIH9</accession>
<dbReference type="Proteomes" id="UP001054252">
    <property type="component" value="Unassembled WGS sequence"/>
</dbReference>
<dbReference type="AlphaFoldDB" id="A0AAV5KIH9"/>
<dbReference type="EMBL" id="BPVZ01000065">
    <property type="protein sequence ID" value="GKV24316.1"/>
    <property type="molecule type" value="Genomic_DNA"/>
</dbReference>
<name>A0AAV5KIH9_9ROSI</name>
<reference evidence="2 3" key="1">
    <citation type="journal article" date="2021" name="Commun. Biol.">
        <title>The genome of Shorea leprosula (Dipterocarpaceae) highlights the ecological relevance of drought in aseasonal tropical rainforests.</title>
        <authorList>
            <person name="Ng K.K.S."/>
            <person name="Kobayashi M.J."/>
            <person name="Fawcett J.A."/>
            <person name="Hatakeyama M."/>
            <person name="Paape T."/>
            <person name="Ng C.H."/>
            <person name="Ang C.C."/>
            <person name="Tnah L.H."/>
            <person name="Lee C.T."/>
            <person name="Nishiyama T."/>
            <person name="Sese J."/>
            <person name="O'Brien M.J."/>
            <person name="Copetti D."/>
            <person name="Mohd Noor M.I."/>
            <person name="Ong R.C."/>
            <person name="Putra M."/>
            <person name="Sireger I.Z."/>
            <person name="Indrioko S."/>
            <person name="Kosugi Y."/>
            <person name="Izuno A."/>
            <person name="Isagi Y."/>
            <person name="Lee S.L."/>
            <person name="Shimizu K.K."/>
        </authorList>
    </citation>
    <scope>NUCLEOTIDE SEQUENCE [LARGE SCALE GENOMIC DNA]</scope>
    <source>
        <strain evidence="2">214</strain>
    </source>
</reference>
<proteinExistence type="predicted"/>
<organism evidence="2 3">
    <name type="scientific">Rubroshorea leprosula</name>
    <dbReference type="NCBI Taxonomy" id="152421"/>
    <lineage>
        <taxon>Eukaryota</taxon>
        <taxon>Viridiplantae</taxon>
        <taxon>Streptophyta</taxon>
        <taxon>Embryophyta</taxon>
        <taxon>Tracheophyta</taxon>
        <taxon>Spermatophyta</taxon>
        <taxon>Magnoliopsida</taxon>
        <taxon>eudicotyledons</taxon>
        <taxon>Gunneridae</taxon>
        <taxon>Pentapetalae</taxon>
        <taxon>rosids</taxon>
        <taxon>malvids</taxon>
        <taxon>Malvales</taxon>
        <taxon>Dipterocarpaceae</taxon>
        <taxon>Rubroshorea</taxon>
    </lineage>
</organism>
<evidence type="ECO:0000313" key="3">
    <source>
        <dbReference type="Proteomes" id="UP001054252"/>
    </source>
</evidence>
<sequence>MNDERHTPHATNLPNPSALVITGDEGGGYDDDEMLSKGMVKMEVKEWR</sequence>
<evidence type="ECO:0000313" key="2">
    <source>
        <dbReference type="EMBL" id="GKV24316.1"/>
    </source>
</evidence>
<evidence type="ECO:0000256" key="1">
    <source>
        <dbReference type="SAM" id="MobiDB-lite"/>
    </source>
</evidence>